<dbReference type="SUPFAM" id="SSF55811">
    <property type="entry name" value="Nudix"/>
    <property type="match status" value="1"/>
</dbReference>
<dbReference type="PANTHER" id="PTHR43736">
    <property type="entry name" value="ADP-RIBOSE PYROPHOSPHATASE"/>
    <property type="match status" value="1"/>
</dbReference>
<dbReference type="InterPro" id="IPR015797">
    <property type="entry name" value="NUDIX_hydrolase-like_dom_sf"/>
</dbReference>
<evidence type="ECO:0000256" key="1">
    <source>
        <dbReference type="ARBA" id="ARBA00005582"/>
    </source>
</evidence>
<evidence type="ECO:0000259" key="2">
    <source>
        <dbReference type="PROSITE" id="PS51462"/>
    </source>
</evidence>
<accession>A0ABP8EJB9</accession>
<dbReference type="PROSITE" id="PS51462">
    <property type="entry name" value="NUDIX"/>
    <property type="match status" value="1"/>
</dbReference>
<comment type="caution">
    <text evidence="3">The sequence shown here is derived from an EMBL/GenBank/DDBJ whole genome shotgun (WGS) entry which is preliminary data.</text>
</comment>
<evidence type="ECO:0000313" key="4">
    <source>
        <dbReference type="Proteomes" id="UP001501586"/>
    </source>
</evidence>
<dbReference type="Gene3D" id="3.90.79.10">
    <property type="entry name" value="Nucleoside Triphosphate Pyrophosphohydrolase"/>
    <property type="match status" value="1"/>
</dbReference>
<gene>
    <name evidence="3" type="ORF">GCM10022261_15950</name>
</gene>
<dbReference type="RefSeq" id="WP_236864182.1">
    <property type="nucleotide sequence ID" value="NZ_BAABAZ010000005.1"/>
</dbReference>
<dbReference type="Proteomes" id="UP001501586">
    <property type="component" value="Unassembled WGS sequence"/>
</dbReference>
<sequence length="195" mass="21100">MSRLEAFSADIAAWPAPGADGIALQAASAGFLERSGQAVLSRDGGPEHFTASCVVFDPDSRHVLLHHHRKADAWGQFGGHVEDRDASFRDAAHRECLEESGLSSLLWLSPVPVDIHVHELAGAFGSCAIHRDVVFAGFASRTAATAASAESHEVRWFPMHALPAEVMPDLPGRLPFLLTAAVARREQRPPRTRSR</sequence>
<name>A0ABP8EJB9_9MICO</name>
<dbReference type="Pfam" id="PF00293">
    <property type="entry name" value="NUDIX"/>
    <property type="match status" value="1"/>
</dbReference>
<keyword evidence="4" id="KW-1185">Reference proteome</keyword>
<organism evidence="3 4">
    <name type="scientific">Brevibacterium daeguense</name>
    <dbReference type="NCBI Taxonomy" id="909936"/>
    <lineage>
        <taxon>Bacteria</taxon>
        <taxon>Bacillati</taxon>
        <taxon>Actinomycetota</taxon>
        <taxon>Actinomycetes</taxon>
        <taxon>Micrococcales</taxon>
        <taxon>Brevibacteriaceae</taxon>
        <taxon>Brevibacterium</taxon>
    </lineage>
</organism>
<evidence type="ECO:0000313" key="3">
    <source>
        <dbReference type="EMBL" id="GAA4284064.1"/>
    </source>
</evidence>
<comment type="similarity">
    <text evidence="1">Belongs to the Nudix hydrolase family.</text>
</comment>
<dbReference type="InterPro" id="IPR000086">
    <property type="entry name" value="NUDIX_hydrolase_dom"/>
</dbReference>
<dbReference type="EMBL" id="BAABAZ010000005">
    <property type="protein sequence ID" value="GAA4284064.1"/>
    <property type="molecule type" value="Genomic_DNA"/>
</dbReference>
<reference evidence="4" key="1">
    <citation type="journal article" date="2019" name="Int. J. Syst. Evol. Microbiol.">
        <title>The Global Catalogue of Microorganisms (GCM) 10K type strain sequencing project: providing services to taxonomists for standard genome sequencing and annotation.</title>
        <authorList>
            <consortium name="The Broad Institute Genomics Platform"/>
            <consortium name="The Broad Institute Genome Sequencing Center for Infectious Disease"/>
            <person name="Wu L."/>
            <person name="Ma J."/>
        </authorList>
    </citation>
    <scope>NUCLEOTIDE SEQUENCE [LARGE SCALE GENOMIC DNA]</scope>
    <source>
        <strain evidence="4">JCM 17458</strain>
    </source>
</reference>
<dbReference type="PANTHER" id="PTHR43736:SF1">
    <property type="entry name" value="DIHYDRONEOPTERIN TRIPHOSPHATE DIPHOSPHATASE"/>
    <property type="match status" value="1"/>
</dbReference>
<proteinExistence type="inferred from homology"/>
<protein>
    <recommendedName>
        <fullName evidence="2">Nudix hydrolase domain-containing protein</fullName>
    </recommendedName>
</protein>
<dbReference type="CDD" id="cd03674">
    <property type="entry name" value="NUDIX_Hydrolase"/>
    <property type="match status" value="1"/>
</dbReference>
<feature type="domain" description="Nudix hydrolase" evidence="2">
    <location>
        <begin position="46"/>
        <end position="179"/>
    </location>
</feature>